<dbReference type="InterPro" id="IPR000917">
    <property type="entry name" value="Sulfatase_N"/>
</dbReference>
<dbReference type="InterPro" id="IPR017850">
    <property type="entry name" value="Alkaline_phosphatase_core_sf"/>
</dbReference>
<evidence type="ECO:0000256" key="1">
    <source>
        <dbReference type="ARBA" id="ARBA00001913"/>
    </source>
</evidence>
<dbReference type="CDD" id="cd16030">
    <property type="entry name" value="iduronate-2-sulfatase"/>
    <property type="match status" value="1"/>
</dbReference>
<feature type="domain" description="Sulfatase N-terminal" evidence="8">
    <location>
        <begin position="33"/>
        <end position="368"/>
    </location>
</feature>
<dbReference type="AlphaFoldDB" id="A0A6B2M0E5"/>
<evidence type="ECO:0000313" key="10">
    <source>
        <dbReference type="Proteomes" id="UP000478417"/>
    </source>
</evidence>
<feature type="signal peptide" evidence="7">
    <location>
        <begin position="1"/>
        <end position="27"/>
    </location>
</feature>
<dbReference type="GO" id="GO:0046872">
    <property type="term" value="F:metal ion binding"/>
    <property type="evidence" value="ECO:0007669"/>
    <property type="project" value="UniProtKB-KW"/>
</dbReference>
<dbReference type="EMBL" id="JAAGNX010000001">
    <property type="protein sequence ID" value="NDV61497.1"/>
    <property type="molecule type" value="Genomic_DNA"/>
</dbReference>
<dbReference type="Proteomes" id="UP000478417">
    <property type="component" value="Unassembled WGS sequence"/>
</dbReference>
<feature type="chain" id="PRO_5025380106" evidence="7">
    <location>
        <begin position="28"/>
        <end position="480"/>
    </location>
</feature>
<evidence type="ECO:0000256" key="5">
    <source>
        <dbReference type="ARBA" id="ARBA00022801"/>
    </source>
</evidence>
<comment type="caution">
    <text evidence="9">The sequence shown here is derived from an EMBL/GenBank/DDBJ whole genome shotgun (WGS) entry which is preliminary data.</text>
</comment>
<dbReference type="PANTHER" id="PTHR45953:SF1">
    <property type="entry name" value="IDURONATE 2-SULFATASE"/>
    <property type="match status" value="1"/>
</dbReference>
<evidence type="ECO:0000256" key="7">
    <source>
        <dbReference type="SAM" id="SignalP"/>
    </source>
</evidence>
<proteinExistence type="inferred from homology"/>
<comment type="similarity">
    <text evidence="2">Belongs to the sulfatase family.</text>
</comment>
<dbReference type="Pfam" id="PF00884">
    <property type="entry name" value="Sulfatase"/>
    <property type="match status" value="1"/>
</dbReference>
<evidence type="ECO:0000256" key="6">
    <source>
        <dbReference type="ARBA" id="ARBA00022837"/>
    </source>
</evidence>
<reference evidence="9 10" key="1">
    <citation type="submission" date="2020-02" db="EMBL/GenBank/DDBJ databases">
        <title>Albibacoteraceae fam. nov., the first described family within the subdivision 4 Verrucomicrobia.</title>
        <authorList>
            <person name="Xi F."/>
        </authorList>
    </citation>
    <scope>NUCLEOTIDE SEQUENCE [LARGE SCALE GENOMIC DNA]</scope>
    <source>
        <strain evidence="9 10">CK1056</strain>
    </source>
</reference>
<dbReference type="Gene3D" id="3.40.720.10">
    <property type="entry name" value="Alkaline Phosphatase, subunit A"/>
    <property type="match status" value="1"/>
</dbReference>
<evidence type="ECO:0000259" key="8">
    <source>
        <dbReference type="Pfam" id="PF00884"/>
    </source>
</evidence>
<keyword evidence="6" id="KW-0106">Calcium</keyword>
<protein>
    <submittedName>
        <fullName evidence="9">Sulfatase</fullName>
    </submittedName>
</protein>
<organism evidence="9 10">
    <name type="scientific">Oceanipulchritudo coccoides</name>
    <dbReference type="NCBI Taxonomy" id="2706888"/>
    <lineage>
        <taxon>Bacteria</taxon>
        <taxon>Pseudomonadati</taxon>
        <taxon>Verrucomicrobiota</taxon>
        <taxon>Opitutia</taxon>
        <taxon>Puniceicoccales</taxon>
        <taxon>Oceanipulchritudinaceae</taxon>
        <taxon>Oceanipulchritudo</taxon>
    </lineage>
</organism>
<dbReference type="GO" id="GO:0005737">
    <property type="term" value="C:cytoplasm"/>
    <property type="evidence" value="ECO:0007669"/>
    <property type="project" value="TreeGrafter"/>
</dbReference>
<evidence type="ECO:0000256" key="2">
    <source>
        <dbReference type="ARBA" id="ARBA00008779"/>
    </source>
</evidence>
<dbReference type="InterPro" id="IPR035874">
    <property type="entry name" value="IDS"/>
</dbReference>
<comment type="cofactor">
    <cofactor evidence="1">
        <name>Ca(2+)</name>
        <dbReference type="ChEBI" id="CHEBI:29108"/>
    </cofactor>
</comment>
<name>A0A6B2M0E5_9BACT</name>
<evidence type="ECO:0000256" key="3">
    <source>
        <dbReference type="ARBA" id="ARBA00022723"/>
    </source>
</evidence>
<dbReference type="GO" id="GO:0004423">
    <property type="term" value="F:iduronate-2-sulfatase activity"/>
    <property type="evidence" value="ECO:0007669"/>
    <property type="project" value="InterPro"/>
</dbReference>
<evidence type="ECO:0000256" key="4">
    <source>
        <dbReference type="ARBA" id="ARBA00022729"/>
    </source>
</evidence>
<keyword evidence="10" id="KW-1185">Reference proteome</keyword>
<keyword evidence="4 7" id="KW-0732">Signal</keyword>
<accession>A0A6B2M0E5</accession>
<dbReference type="RefSeq" id="WP_163962489.1">
    <property type="nucleotide sequence ID" value="NZ_JAAGNX010000001.1"/>
</dbReference>
<keyword evidence="5" id="KW-0378">Hydrolase</keyword>
<gene>
    <name evidence="9" type="ORF">G0Q06_03440</name>
</gene>
<evidence type="ECO:0000313" key="9">
    <source>
        <dbReference type="EMBL" id="NDV61497.1"/>
    </source>
</evidence>
<keyword evidence="3" id="KW-0479">Metal-binding</keyword>
<sequence>MKKQLTLNLKSAIGAAFFLGLSTLAFAEASGPPNIVMIAIDDMNDWTGFLGGHPQAITPNMDSLSKKGVNFPNAQCPAPGCSPSRNAILYGVEPFNSGLYAFYGHSIHDELIEKYTSLPEFLMENGYETFGAGKIHHGSREFPQEWSDYHKPTRHKLKMDMEQLYQVGGDFKTSFGPTLNPYEEHPDHKVATYGVEVLSKKHEKPFFLAVGLVKPHLPFLAPQDFFDLYPDPVDPPRILEDDIDDIPWVGKSFIKRRDNNQFNQDNAWDRVRRAYLACISWVDYNVGRVLEALEESEYADNTIVVLWSDHGYALGEKGHFRKFALWEDTTHVPFIIWDTREHCADEGRTVKDGVSLINIYRTLAELIGNKTPEYVDGYSLVPQLKDPSAPVAGPSICTWGRGNYTIRDTDFRYIRYFDGSEELYAHLDDPDEWTNLADNPDFASVKERMSAFLPKEEAPLWTDEIQEWSIVSSADRPQRK</sequence>
<dbReference type="SUPFAM" id="SSF53649">
    <property type="entry name" value="Alkaline phosphatase-like"/>
    <property type="match status" value="1"/>
</dbReference>
<dbReference type="PANTHER" id="PTHR45953">
    <property type="entry name" value="IDURONATE 2-SULFATASE"/>
    <property type="match status" value="1"/>
</dbReference>